<organism evidence="2 3">
    <name type="scientific">Haemaphysalis longicornis</name>
    <name type="common">Bush tick</name>
    <dbReference type="NCBI Taxonomy" id="44386"/>
    <lineage>
        <taxon>Eukaryota</taxon>
        <taxon>Metazoa</taxon>
        <taxon>Ecdysozoa</taxon>
        <taxon>Arthropoda</taxon>
        <taxon>Chelicerata</taxon>
        <taxon>Arachnida</taxon>
        <taxon>Acari</taxon>
        <taxon>Parasitiformes</taxon>
        <taxon>Ixodida</taxon>
        <taxon>Ixodoidea</taxon>
        <taxon>Ixodidae</taxon>
        <taxon>Haemaphysalinae</taxon>
        <taxon>Haemaphysalis</taxon>
    </lineage>
</organism>
<dbReference type="Proteomes" id="UP000821853">
    <property type="component" value="Chromosome 4"/>
</dbReference>
<feature type="compositionally biased region" description="Basic and acidic residues" evidence="1">
    <location>
        <begin position="263"/>
        <end position="273"/>
    </location>
</feature>
<name>A0A9J6G688_HAELO</name>
<evidence type="ECO:0000256" key="1">
    <source>
        <dbReference type="SAM" id="MobiDB-lite"/>
    </source>
</evidence>
<proteinExistence type="predicted"/>
<comment type="caution">
    <text evidence="2">The sequence shown here is derived from an EMBL/GenBank/DDBJ whole genome shotgun (WGS) entry which is preliminary data.</text>
</comment>
<evidence type="ECO:0000313" key="3">
    <source>
        <dbReference type="Proteomes" id="UP000821853"/>
    </source>
</evidence>
<feature type="region of interest" description="Disordered" evidence="1">
    <location>
        <begin position="292"/>
        <end position="315"/>
    </location>
</feature>
<gene>
    <name evidence="2" type="ORF">HPB48_001094</name>
</gene>
<feature type="compositionally biased region" description="Basic and acidic residues" evidence="1">
    <location>
        <begin position="222"/>
        <end position="248"/>
    </location>
</feature>
<dbReference type="EMBL" id="JABSTR010000006">
    <property type="protein sequence ID" value="KAH9373918.1"/>
    <property type="molecule type" value="Genomic_DNA"/>
</dbReference>
<protein>
    <submittedName>
        <fullName evidence="2">Uncharacterized protein</fullName>
    </submittedName>
</protein>
<sequence length="366" mass="40534">MSGSGALENRKGRVCATAWLMLAVTSPPDRSDRRHVIFSCRARIGALHFVSSHIYFPNDARDTRANKGEKKKKHAKENTGTRGGGPIGHRRDTREIGFRRRKRVAKPRCFTRGAYSQFGKEGRRPLGQESPFDKQESPGFFAVHFSSSSSPASLFCFPSRFLLLGPVLSLLLPDVVNKLPRDALLPPTNLLLPIGRLSSSSIYSGKLGPSCPLIEATYCEASRKEAETEKTGDEGRGIERREKRRREAAGGGWEAGRSRAARPVRDRGRARRPDGRAHLSFCAFRRERTASAGLRDDRRSSGHSPSFPLGCGDCGARMERRPPRFSRSFLRGSSGGAPFPRARLRSCRRATWLLLPPAAARTPLLM</sequence>
<dbReference type="AlphaFoldDB" id="A0A9J6G688"/>
<feature type="region of interest" description="Disordered" evidence="1">
    <location>
        <begin position="60"/>
        <end position="91"/>
    </location>
</feature>
<accession>A0A9J6G688</accession>
<reference evidence="2 3" key="1">
    <citation type="journal article" date="2020" name="Cell">
        <title>Large-Scale Comparative Analyses of Tick Genomes Elucidate Their Genetic Diversity and Vector Capacities.</title>
        <authorList>
            <consortium name="Tick Genome and Microbiome Consortium (TIGMIC)"/>
            <person name="Jia N."/>
            <person name="Wang J."/>
            <person name="Shi W."/>
            <person name="Du L."/>
            <person name="Sun Y."/>
            <person name="Zhan W."/>
            <person name="Jiang J.F."/>
            <person name="Wang Q."/>
            <person name="Zhang B."/>
            <person name="Ji P."/>
            <person name="Bell-Sakyi L."/>
            <person name="Cui X.M."/>
            <person name="Yuan T.T."/>
            <person name="Jiang B.G."/>
            <person name="Yang W.F."/>
            <person name="Lam T.T."/>
            <person name="Chang Q.C."/>
            <person name="Ding S.J."/>
            <person name="Wang X.J."/>
            <person name="Zhu J.G."/>
            <person name="Ruan X.D."/>
            <person name="Zhao L."/>
            <person name="Wei J.T."/>
            <person name="Ye R.Z."/>
            <person name="Que T.C."/>
            <person name="Du C.H."/>
            <person name="Zhou Y.H."/>
            <person name="Cheng J.X."/>
            <person name="Dai P.F."/>
            <person name="Guo W.B."/>
            <person name="Han X.H."/>
            <person name="Huang E.J."/>
            <person name="Li L.F."/>
            <person name="Wei W."/>
            <person name="Gao Y.C."/>
            <person name="Liu J.Z."/>
            <person name="Shao H.Z."/>
            <person name="Wang X."/>
            <person name="Wang C.C."/>
            <person name="Yang T.C."/>
            <person name="Huo Q.B."/>
            <person name="Li W."/>
            <person name="Chen H.Y."/>
            <person name="Chen S.E."/>
            <person name="Zhou L.G."/>
            <person name="Ni X.B."/>
            <person name="Tian J.H."/>
            <person name="Sheng Y."/>
            <person name="Liu T."/>
            <person name="Pan Y.S."/>
            <person name="Xia L.Y."/>
            <person name="Li J."/>
            <person name="Zhao F."/>
            <person name="Cao W.C."/>
        </authorList>
    </citation>
    <scope>NUCLEOTIDE SEQUENCE [LARGE SCALE GENOMIC DNA]</scope>
    <source>
        <strain evidence="2">HaeL-2018</strain>
    </source>
</reference>
<dbReference type="VEuPathDB" id="VectorBase:HLOH_056633"/>
<feature type="region of interest" description="Disordered" evidence="1">
    <location>
        <begin position="222"/>
        <end position="273"/>
    </location>
</feature>
<keyword evidence="3" id="KW-1185">Reference proteome</keyword>
<evidence type="ECO:0000313" key="2">
    <source>
        <dbReference type="EMBL" id="KAH9373918.1"/>
    </source>
</evidence>